<sequence length="572" mass="65277">MATNTSVCAICDLRHVTSRSIHWCPECEEALCSDCSEHHSLSKGTRSHKTIPISQYQSLPTFVTDIQQFCKYHNEKYQQYCMKHECPICYKCIKEHGKCTEVIPLEDVMGEIKSSELFRELKQSLGDVLENIKIIRGDREDNVQSIRSQKKKITMEIDSIKTRINQHLDKLKESLMKELELVYDNYKYRIQSIISSLGDQEDEIKRCSTELENITKYASDLQTFLGMRNIQSKVTDNEKRLRSMIEKQSVDNVDLRLSINDKIHDIFKSIKKFGSIIIKKSPSACITIPIQKTRQAQISAPNRMQSINTISVYIKQKLHTACYWPSGCSRTRTGRFFFTDYGTSLLKLVSLNSQGKTDYEINLSTSFSSFDVVCDDENTVAVTTGHPEDVRQRHDLGICFVDLTKKKVTQFFALPGYPYGITYNGTSLICCVKNKNIHIVSCTDNSITTIPNTVLPMFSYVATYADKILYTNPDRHKVFCCCYDGTPVWEFNDCILETPRGITVDDRGNVFVAGCYSSNVIVISADGKQFKQILNKENGLNKPNAIFFDKLRNQLLVTNNSSIANLYDITYS</sequence>
<protein>
    <recommendedName>
        <fullName evidence="2">B box-type domain-containing protein</fullName>
    </recommendedName>
</protein>
<dbReference type="Gene3D" id="3.30.160.60">
    <property type="entry name" value="Classic Zinc Finger"/>
    <property type="match status" value="1"/>
</dbReference>
<dbReference type="AlphaFoldDB" id="A0A6J8CW63"/>
<dbReference type="Gene3D" id="2.120.10.30">
    <property type="entry name" value="TolB, C-terminal domain"/>
    <property type="match status" value="1"/>
</dbReference>
<dbReference type="Proteomes" id="UP000507470">
    <property type="component" value="Unassembled WGS sequence"/>
</dbReference>
<dbReference type="EMBL" id="CACVKT020006043">
    <property type="protein sequence ID" value="CAC5399689.1"/>
    <property type="molecule type" value="Genomic_DNA"/>
</dbReference>
<reference evidence="3 4" key="1">
    <citation type="submission" date="2020-06" db="EMBL/GenBank/DDBJ databases">
        <authorList>
            <person name="Li R."/>
            <person name="Bekaert M."/>
        </authorList>
    </citation>
    <scope>NUCLEOTIDE SEQUENCE [LARGE SCALE GENOMIC DNA]</scope>
    <source>
        <strain evidence="4">wild</strain>
    </source>
</reference>
<dbReference type="InterPro" id="IPR011042">
    <property type="entry name" value="6-blade_b-propeller_TolB-like"/>
</dbReference>
<dbReference type="SUPFAM" id="SSF57845">
    <property type="entry name" value="B-box zinc-binding domain"/>
    <property type="match status" value="1"/>
</dbReference>
<dbReference type="PANTHER" id="PTHR25462:SF296">
    <property type="entry name" value="MEIOTIC P26, ISOFORM F"/>
    <property type="match status" value="1"/>
</dbReference>
<evidence type="ECO:0000256" key="1">
    <source>
        <dbReference type="PROSITE-ProRule" id="PRU00024"/>
    </source>
</evidence>
<proteinExistence type="predicted"/>
<evidence type="ECO:0000313" key="4">
    <source>
        <dbReference type="Proteomes" id="UP000507470"/>
    </source>
</evidence>
<accession>A0A6J8CW63</accession>
<gene>
    <name evidence="3" type="ORF">MCOR_33931</name>
</gene>
<keyword evidence="1" id="KW-0863">Zinc-finger</keyword>
<dbReference type="InterPro" id="IPR000315">
    <property type="entry name" value="Znf_B-box"/>
</dbReference>
<evidence type="ECO:0000259" key="2">
    <source>
        <dbReference type="PROSITE" id="PS50119"/>
    </source>
</evidence>
<dbReference type="GO" id="GO:0008270">
    <property type="term" value="F:zinc ion binding"/>
    <property type="evidence" value="ECO:0007669"/>
    <property type="project" value="UniProtKB-KW"/>
</dbReference>
<dbReference type="PROSITE" id="PS50119">
    <property type="entry name" value="ZF_BBOX"/>
    <property type="match status" value="1"/>
</dbReference>
<evidence type="ECO:0000313" key="3">
    <source>
        <dbReference type="EMBL" id="CAC5399689.1"/>
    </source>
</evidence>
<name>A0A6J8CW63_MYTCO</name>
<organism evidence="3 4">
    <name type="scientific">Mytilus coruscus</name>
    <name type="common">Sea mussel</name>
    <dbReference type="NCBI Taxonomy" id="42192"/>
    <lineage>
        <taxon>Eukaryota</taxon>
        <taxon>Metazoa</taxon>
        <taxon>Spiralia</taxon>
        <taxon>Lophotrochozoa</taxon>
        <taxon>Mollusca</taxon>
        <taxon>Bivalvia</taxon>
        <taxon>Autobranchia</taxon>
        <taxon>Pteriomorphia</taxon>
        <taxon>Mytilida</taxon>
        <taxon>Mytiloidea</taxon>
        <taxon>Mytilidae</taxon>
        <taxon>Mytilinae</taxon>
        <taxon>Mytilus</taxon>
    </lineage>
</organism>
<keyword evidence="1" id="KW-0862">Zinc</keyword>
<dbReference type="InterPro" id="IPR047153">
    <property type="entry name" value="TRIM45/56/19-like"/>
</dbReference>
<keyword evidence="1" id="KW-0479">Metal-binding</keyword>
<dbReference type="CDD" id="cd19757">
    <property type="entry name" value="Bbox1"/>
    <property type="match status" value="1"/>
</dbReference>
<dbReference type="OrthoDB" id="6098624at2759"/>
<keyword evidence="4" id="KW-1185">Reference proteome</keyword>
<feature type="domain" description="B box-type" evidence="2">
    <location>
        <begin position="3"/>
        <end position="53"/>
    </location>
</feature>
<dbReference type="PANTHER" id="PTHR25462">
    <property type="entry name" value="BONUS, ISOFORM C-RELATED"/>
    <property type="match status" value="1"/>
</dbReference>
<dbReference type="SUPFAM" id="SSF101898">
    <property type="entry name" value="NHL repeat"/>
    <property type="match status" value="1"/>
</dbReference>